<name>A0A7E4W7Q7_PANRE</name>
<dbReference type="AlphaFoldDB" id="A0A7E4W7Q7"/>
<dbReference type="WBParaSite" id="Pan_g8603.t1">
    <property type="protein sequence ID" value="Pan_g8603.t1"/>
    <property type="gene ID" value="Pan_g8603"/>
</dbReference>
<proteinExistence type="predicted"/>
<reference evidence="2" key="2">
    <citation type="submission" date="2020-10" db="UniProtKB">
        <authorList>
            <consortium name="WormBaseParasite"/>
        </authorList>
    </citation>
    <scope>IDENTIFICATION</scope>
</reference>
<organism evidence="1 2">
    <name type="scientific">Panagrellus redivivus</name>
    <name type="common">Microworm</name>
    <dbReference type="NCBI Taxonomy" id="6233"/>
    <lineage>
        <taxon>Eukaryota</taxon>
        <taxon>Metazoa</taxon>
        <taxon>Ecdysozoa</taxon>
        <taxon>Nematoda</taxon>
        <taxon>Chromadorea</taxon>
        <taxon>Rhabditida</taxon>
        <taxon>Tylenchina</taxon>
        <taxon>Panagrolaimomorpha</taxon>
        <taxon>Panagrolaimoidea</taxon>
        <taxon>Panagrolaimidae</taxon>
        <taxon>Panagrellus</taxon>
    </lineage>
</organism>
<dbReference type="Proteomes" id="UP000492821">
    <property type="component" value="Unassembled WGS sequence"/>
</dbReference>
<evidence type="ECO:0000313" key="1">
    <source>
        <dbReference type="Proteomes" id="UP000492821"/>
    </source>
</evidence>
<evidence type="ECO:0000313" key="2">
    <source>
        <dbReference type="WBParaSite" id="Pan_g8603.t1"/>
    </source>
</evidence>
<protein>
    <submittedName>
        <fullName evidence="2">Uncharacterized protein</fullName>
    </submittedName>
</protein>
<reference evidence="1" key="1">
    <citation type="journal article" date="2013" name="Genetics">
        <title>The draft genome and transcriptome of Panagrellus redivivus are shaped by the harsh demands of a free-living lifestyle.</title>
        <authorList>
            <person name="Srinivasan J."/>
            <person name="Dillman A.R."/>
            <person name="Macchietto M.G."/>
            <person name="Heikkinen L."/>
            <person name="Lakso M."/>
            <person name="Fracchia K.M."/>
            <person name="Antoshechkin I."/>
            <person name="Mortazavi A."/>
            <person name="Wong G."/>
            <person name="Sternberg P.W."/>
        </authorList>
    </citation>
    <scope>NUCLEOTIDE SEQUENCE [LARGE SCALE GENOMIC DNA]</scope>
    <source>
        <strain evidence="1">MT8872</strain>
    </source>
</reference>
<sequence length="108" mass="12010">MSVINVQHAVSCLRKAVIDPTESTLDATNWLTGPTVPRGYVVVVAVVPSDFPMLPCFPPDKNVCILRLGELAALYFRGMMQVFGWWGRRFPRRSLARFERASASAEAV</sequence>
<keyword evidence="1" id="KW-1185">Reference proteome</keyword>
<accession>A0A7E4W7Q7</accession>